<evidence type="ECO:0000256" key="5">
    <source>
        <dbReference type="ARBA" id="ARBA00014880"/>
    </source>
</evidence>
<evidence type="ECO:0000256" key="13">
    <source>
        <dbReference type="ARBA" id="ARBA00023242"/>
    </source>
</evidence>
<feature type="region of interest" description="Disordered" evidence="14">
    <location>
        <begin position="246"/>
        <end position="266"/>
    </location>
</feature>
<dbReference type="GO" id="GO:0046872">
    <property type="term" value="F:metal ion binding"/>
    <property type="evidence" value="ECO:0007669"/>
    <property type="project" value="UniProtKB-KW"/>
</dbReference>
<reference evidence="16" key="1">
    <citation type="journal article" date="2021" name="Open Biol.">
        <title>Shared evolutionary footprints suggest mitochondrial oxidative damage underlies multiple complex I losses in fungi.</title>
        <authorList>
            <person name="Schikora-Tamarit M.A."/>
            <person name="Marcet-Houben M."/>
            <person name="Nosek J."/>
            <person name="Gabaldon T."/>
        </authorList>
    </citation>
    <scope>NUCLEOTIDE SEQUENCE</scope>
    <source>
        <strain evidence="16">CBS2887</strain>
    </source>
</reference>
<comment type="caution">
    <text evidence="16">The sequence shown here is derived from an EMBL/GenBank/DDBJ whole genome shotgun (WGS) entry which is preliminary data.</text>
</comment>
<dbReference type="Pfam" id="PF01398">
    <property type="entry name" value="JAB"/>
    <property type="match status" value="1"/>
</dbReference>
<name>A0A9P8Q2L1_WICPI</name>
<dbReference type="InterPro" id="IPR050242">
    <property type="entry name" value="JAMM_MPN+_peptidase_M67A"/>
</dbReference>
<evidence type="ECO:0000256" key="9">
    <source>
        <dbReference type="ARBA" id="ARBA00022790"/>
    </source>
</evidence>
<evidence type="ECO:0000256" key="7">
    <source>
        <dbReference type="ARBA" id="ARBA00022670"/>
    </source>
</evidence>
<feature type="compositionally biased region" description="Low complexity" evidence="14">
    <location>
        <begin position="248"/>
        <end position="263"/>
    </location>
</feature>
<dbReference type="InterPro" id="IPR037518">
    <property type="entry name" value="MPN"/>
</dbReference>
<evidence type="ECO:0000256" key="3">
    <source>
        <dbReference type="ARBA" id="ARBA00006008"/>
    </source>
</evidence>
<evidence type="ECO:0000313" key="17">
    <source>
        <dbReference type="Proteomes" id="UP000774326"/>
    </source>
</evidence>
<dbReference type="Proteomes" id="UP000774326">
    <property type="component" value="Unassembled WGS sequence"/>
</dbReference>
<evidence type="ECO:0000313" key="16">
    <source>
        <dbReference type="EMBL" id="KAH3682090.1"/>
    </source>
</evidence>
<keyword evidence="9" id="KW-0736">Signalosome</keyword>
<keyword evidence="17" id="KW-1185">Reference proteome</keyword>
<feature type="compositionally biased region" description="Polar residues" evidence="14">
    <location>
        <begin position="538"/>
        <end position="549"/>
    </location>
</feature>
<keyword evidence="10" id="KW-0378">Hydrolase</keyword>
<feature type="region of interest" description="Disordered" evidence="14">
    <location>
        <begin position="412"/>
        <end position="472"/>
    </location>
</feature>
<feature type="compositionally biased region" description="Acidic residues" evidence="14">
    <location>
        <begin position="432"/>
        <end position="472"/>
    </location>
</feature>
<dbReference type="CDD" id="cd08069">
    <property type="entry name" value="MPN_RPN11_CSN5"/>
    <property type="match status" value="1"/>
</dbReference>
<feature type="region of interest" description="Disordered" evidence="14">
    <location>
        <begin position="500"/>
        <end position="552"/>
    </location>
</feature>
<dbReference type="EMBL" id="JAEUBG010003949">
    <property type="protein sequence ID" value="KAH3682090.1"/>
    <property type="molecule type" value="Genomic_DNA"/>
</dbReference>
<proteinExistence type="inferred from homology"/>
<gene>
    <name evidence="16" type="ORF">WICPIJ_006939</name>
</gene>
<feature type="region of interest" description="Disordered" evidence="14">
    <location>
        <begin position="356"/>
        <end position="375"/>
    </location>
</feature>
<comment type="similarity">
    <text evidence="3">Belongs to the peptidase M67A family. CSN5 subfamily.</text>
</comment>
<evidence type="ECO:0000256" key="2">
    <source>
        <dbReference type="ARBA" id="ARBA00004496"/>
    </source>
</evidence>
<feature type="compositionally biased region" description="Basic and acidic residues" evidence="14">
    <location>
        <begin position="29"/>
        <end position="49"/>
    </location>
</feature>
<dbReference type="GO" id="GO:0008180">
    <property type="term" value="C:COP9 signalosome"/>
    <property type="evidence" value="ECO:0007669"/>
    <property type="project" value="UniProtKB-KW"/>
</dbReference>
<feature type="region of interest" description="Disordered" evidence="14">
    <location>
        <begin position="27"/>
        <end position="59"/>
    </location>
</feature>
<dbReference type="SUPFAM" id="SSF102712">
    <property type="entry name" value="JAB1/MPN domain"/>
    <property type="match status" value="1"/>
</dbReference>
<dbReference type="GO" id="GO:0006508">
    <property type="term" value="P:proteolysis"/>
    <property type="evidence" value="ECO:0007669"/>
    <property type="project" value="UniProtKB-KW"/>
</dbReference>
<dbReference type="GO" id="GO:0005737">
    <property type="term" value="C:cytoplasm"/>
    <property type="evidence" value="ECO:0007669"/>
    <property type="project" value="UniProtKB-SubCell"/>
</dbReference>
<dbReference type="Gene3D" id="3.40.140.10">
    <property type="entry name" value="Cytidine Deaminase, domain 2"/>
    <property type="match status" value="1"/>
</dbReference>
<feature type="compositionally biased region" description="Polar residues" evidence="14">
    <location>
        <begin position="500"/>
        <end position="510"/>
    </location>
</feature>
<dbReference type="AlphaFoldDB" id="A0A9P8Q2L1"/>
<accession>A0A9P8Q2L1</accession>
<comment type="subcellular location">
    <subcellularLocation>
        <location evidence="2">Cytoplasm</location>
    </subcellularLocation>
    <subcellularLocation>
        <location evidence="1">Nucleus</location>
    </subcellularLocation>
</comment>
<organism evidence="16 17">
    <name type="scientific">Wickerhamomyces pijperi</name>
    <name type="common">Yeast</name>
    <name type="synonym">Pichia pijperi</name>
    <dbReference type="NCBI Taxonomy" id="599730"/>
    <lineage>
        <taxon>Eukaryota</taxon>
        <taxon>Fungi</taxon>
        <taxon>Dikarya</taxon>
        <taxon>Ascomycota</taxon>
        <taxon>Saccharomycotina</taxon>
        <taxon>Saccharomycetes</taxon>
        <taxon>Phaffomycetales</taxon>
        <taxon>Wickerhamomycetaceae</taxon>
        <taxon>Wickerhamomyces</taxon>
    </lineage>
</organism>
<reference evidence="16" key="2">
    <citation type="submission" date="2021-01" db="EMBL/GenBank/DDBJ databases">
        <authorList>
            <person name="Schikora-Tamarit M.A."/>
        </authorList>
    </citation>
    <scope>NUCLEOTIDE SEQUENCE</scope>
    <source>
        <strain evidence="16">CBS2887</strain>
    </source>
</reference>
<dbReference type="InterPro" id="IPR000555">
    <property type="entry name" value="JAMM/MPN+_dom"/>
</dbReference>
<evidence type="ECO:0000256" key="11">
    <source>
        <dbReference type="ARBA" id="ARBA00022833"/>
    </source>
</evidence>
<keyword evidence="8" id="KW-0479">Metal-binding</keyword>
<dbReference type="SMART" id="SM00232">
    <property type="entry name" value="JAB_MPN"/>
    <property type="match status" value="1"/>
</dbReference>
<evidence type="ECO:0000256" key="1">
    <source>
        <dbReference type="ARBA" id="ARBA00004123"/>
    </source>
</evidence>
<sequence>MSSSDNIVDSIKASKEALFLNTFSHHKCSTHDHSSSKDNKSEATEKNKPDSGPNPKEMDIDQLLNVPLSTRASKFYDEETMNVQSALLNSTTPWKANPNYFQTAHISSLALLKMSIHARSGGSIEVMGMLTGKIVKQGIVVMDVYPLPVEGTETRVNALSEGYEFMVDYLDSLKKTGRNENIVGWYHSHPGYGCWLSGIDVGTQSLNQRFQDPYLAIVVDPERTIANGKVEIGAFRTYPEDYVDKLNSKSSSSSSSDGKSGSSLAPQSIIQNSKDIPAEKIKDFGLHTSHYYSLNVEIFRSELEECVLKNLWNKYWVSQFIENEQKKEITDEKITLLIQRKLADLNRGIDALKRSPLTKSLKKPQQAEQASEKSTSLLQTLTNNNPLSMLTNSQLSPFTRNNFFGGGAAHVVRSRSPANREQRRSNSKQADESDLEESDSEMNDADDADEDRDVELNDSDSQMGEDDDDDDDFVARDLRFSQAQAPTAFQGFTNKIRSTFYNNNGKNGSGSPIRRTLSHKKSTRGRDIVSGGRDSDENSSAQLGSSMDQRTADSRINEKALAVAGISSRELINLKIQEILFLNE</sequence>
<evidence type="ECO:0000256" key="10">
    <source>
        <dbReference type="ARBA" id="ARBA00022801"/>
    </source>
</evidence>
<evidence type="ECO:0000256" key="8">
    <source>
        <dbReference type="ARBA" id="ARBA00022723"/>
    </source>
</evidence>
<evidence type="ECO:0000259" key="15">
    <source>
        <dbReference type="PROSITE" id="PS50249"/>
    </source>
</evidence>
<protein>
    <recommendedName>
        <fullName evidence="5">COP9 signalosome complex subunit 5</fullName>
    </recommendedName>
</protein>
<feature type="compositionally biased region" description="Polar residues" evidence="14">
    <location>
        <begin position="366"/>
        <end position="375"/>
    </location>
</feature>
<evidence type="ECO:0000256" key="6">
    <source>
        <dbReference type="ARBA" id="ARBA00022490"/>
    </source>
</evidence>
<dbReference type="PANTHER" id="PTHR10410">
    <property type="entry name" value="EUKARYOTIC TRANSLATION INITIATION FACTOR 3 -RELATED"/>
    <property type="match status" value="1"/>
</dbReference>
<evidence type="ECO:0000256" key="14">
    <source>
        <dbReference type="SAM" id="MobiDB-lite"/>
    </source>
</evidence>
<keyword evidence="11" id="KW-0862">Zinc</keyword>
<keyword evidence="6" id="KW-0963">Cytoplasm</keyword>
<keyword evidence="12" id="KW-0482">Metalloprotease</keyword>
<dbReference type="FunFam" id="3.40.140.10:FF:000203">
    <property type="entry name" value="COP9 signalosome complex subunit 5"/>
    <property type="match status" value="1"/>
</dbReference>
<dbReference type="OrthoDB" id="605656at2759"/>
<keyword evidence="13" id="KW-0539">Nucleus</keyword>
<dbReference type="PROSITE" id="PS50249">
    <property type="entry name" value="MPN"/>
    <property type="match status" value="1"/>
</dbReference>
<feature type="domain" description="MPN" evidence="15">
    <location>
        <begin position="104"/>
        <end position="241"/>
    </location>
</feature>
<evidence type="ECO:0000256" key="4">
    <source>
        <dbReference type="ARBA" id="ARBA00011098"/>
    </source>
</evidence>
<keyword evidence="7" id="KW-0645">Protease</keyword>
<dbReference type="GO" id="GO:0008237">
    <property type="term" value="F:metallopeptidase activity"/>
    <property type="evidence" value="ECO:0007669"/>
    <property type="project" value="UniProtKB-KW"/>
</dbReference>
<comment type="subunit">
    <text evidence="4">Component of the COP9 signalosome (CSN) complex.</text>
</comment>
<evidence type="ECO:0000256" key="12">
    <source>
        <dbReference type="ARBA" id="ARBA00023049"/>
    </source>
</evidence>